<evidence type="ECO:0000256" key="5">
    <source>
        <dbReference type="SAM" id="Phobius"/>
    </source>
</evidence>
<evidence type="ECO:0000259" key="6">
    <source>
        <dbReference type="PROSITE" id="PS50111"/>
    </source>
</evidence>
<organism evidence="7 8">
    <name type="scientific">Marinospirillum insulare</name>
    <dbReference type="NCBI Taxonomy" id="217169"/>
    <lineage>
        <taxon>Bacteria</taxon>
        <taxon>Pseudomonadati</taxon>
        <taxon>Pseudomonadota</taxon>
        <taxon>Gammaproteobacteria</taxon>
        <taxon>Oceanospirillales</taxon>
        <taxon>Oceanospirillaceae</taxon>
        <taxon>Marinospirillum</taxon>
    </lineage>
</organism>
<feature type="transmembrane region" description="Helical" evidence="5">
    <location>
        <begin position="165"/>
        <end position="184"/>
    </location>
</feature>
<dbReference type="Gene3D" id="1.10.287.950">
    <property type="entry name" value="Methyl-accepting chemotaxis protein"/>
    <property type="match status" value="1"/>
</dbReference>
<evidence type="ECO:0000313" key="8">
    <source>
        <dbReference type="Proteomes" id="UP001156682"/>
    </source>
</evidence>
<name>A0ABQ5ZZQ2_9GAMM</name>
<dbReference type="PANTHER" id="PTHR32089:SF112">
    <property type="entry name" value="LYSOZYME-LIKE PROTEIN-RELATED"/>
    <property type="match status" value="1"/>
</dbReference>
<proteinExistence type="inferred from homology"/>
<dbReference type="SUPFAM" id="SSF58104">
    <property type="entry name" value="Methyl-accepting chemotaxis protein (MCP) signaling domain"/>
    <property type="match status" value="1"/>
</dbReference>
<dbReference type="InterPro" id="IPR004089">
    <property type="entry name" value="MCPsignal_dom"/>
</dbReference>
<dbReference type="Proteomes" id="UP001156682">
    <property type="component" value="Unassembled WGS sequence"/>
</dbReference>
<evidence type="ECO:0000256" key="1">
    <source>
        <dbReference type="ARBA" id="ARBA00004370"/>
    </source>
</evidence>
<feature type="transmembrane region" description="Helical" evidence="5">
    <location>
        <begin position="141"/>
        <end position="159"/>
    </location>
</feature>
<dbReference type="Pfam" id="PF00015">
    <property type="entry name" value="MCPsignal"/>
    <property type="match status" value="1"/>
</dbReference>
<evidence type="ECO:0000313" key="7">
    <source>
        <dbReference type="EMBL" id="GLR64558.1"/>
    </source>
</evidence>
<protein>
    <submittedName>
        <fullName evidence="7">Methyl-accepting chemotaxis protein</fullName>
    </submittedName>
</protein>
<sequence>MQKGELNKYILLMSPKGDIIYTCRHARDKFALNKDSLKGLNLRSFKHQNMPDGPINDLFGVVSKGKPWLGVIQLKAGSDELWVSCYVLPVIEQGQVAELHCIMQEADNATLSRARQVYGLRKQGKMPLRLRLPIKSTWQRLYLVSVLAIAPISIAAALAEASWVIGISFVISLALLFFAQYLVMQPFNQLVKTSKSIVHHPIKQIIYTNTVDDIGQLQMVISMQQEQTSSLTYRLQNTSDLIFKRANNTVASMEQLVQALDQQTSGLDQLSESSTSLQENSQVMSAETTSSKTAVEAALAQIELGQTTLKDAIEGNHLLAEKIQQNRSYFLELEASSNNIGDVLVVIQNVAEQTNLLALNAAIEAARAGEAGRGFAVVADEVRSLAAETQNSAVSIQTMIEGLQKATQQILSTLEQEQEISDSSVKQIDAAGEAFNSILKNVDLLVARVAALEEGNKQQTQVAEIVDTQVAAFIEANLKTSKEAKTADKLNQEVARMANSQNLLLSGLAQA</sequence>
<keyword evidence="8" id="KW-1185">Reference proteome</keyword>
<comment type="caution">
    <text evidence="7">The sequence shown here is derived from an EMBL/GenBank/DDBJ whole genome shotgun (WGS) entry which is preliminary data.</text>
</comment>
<evidence type="ECO:0000256" key="3">
    <source>
        <dbReference type="ARBA" id="ARBA00029447"/>
    </source>
</evidence>
<evidence type="ECO:0000256" key="2">
    <source>
        <dbReference type="ARBA" id="ARBA00023224"/>
    </source>
</evidence>
<gene>
    <name evidence="7" type="ORF">GCM10007878_19960</name>
</gene>
<dbReference type="PRINTS" id="PR00260">
    <property type="entry name" value="CHEMTRNSDUCR"/>
</dbReference>
<comment type="similarity">
    <text evidence="3">Belongs to the methyl-accepting chemotaxis (MCP) protein family.</text>
</comment>
<dbReference type="EMBL" id="BSOR01000035">
    <property type="protein sequence ID" value="GLR64558.1"/>
    <property type="molecule type" value="Genomic_DNA"/>
</dbReference>
<dbReference type="InterPro" id="IPR035965">
    <property type="entry name" value="PAS-like_dom_sf"/>
</dbReference>
<dbReference type="RefSeq" id="WP_027851249.1">
    <property type="nucleotide sequence ID" value="NZ_BSOR01000035.1"/>
</dbReference>
<accession>A0ABQ5ZZQ2</accession>
<dbReference type="InterPro" id="IPR004090">
    <property type="entry name" value="Chemotax_Me-accpt_rcpt"/>
</dbReference>
<keyword evidence="2 4" id="KW-0807">Transducer</keyword>
<keyword evidence="5" id="KW-1133">Transmembrane helix</keyword>
<evidence type="ECO:0000256" key="4">
    <source>
        <dbReference type="PROSITE-ProRule" id="PRU00284"/>
    </source>
</evidence>
<dbReference type="PANTHER" id="PTHR32089">
    <property type="entry name" value="METHYL-ACCEPTING CHEMOTAXIS PROTEIN MCPB"/>
    <property type="match status" value="1"/>
</dbReference>
<feature type="domain" description="Methyl-accepting transducer" evidence="6">
    <location>
        <begin position="238"/>
        <end position="474"/>
    </location>
</feature>
<dbReference type="PROSITE" id="PS50111">
    <property type="entry name" value="CHEMOTAXIS_TRANSDUC_2"/>
    <property type="match status" value="1"/>
</dbReference>
<dbReference type="SUPFAM" id="SSF55785">
    <property type="entry name" value="PYP-like sensor domain (PAS domain)"/>
    <property type="match status" value="1"/>
</dbReference>
<dbReference type="SMART" id="SM00283">
    <property type="entry name" value="MA"/>
    <property type="match status" value="1"/>
</dbReference>
<comment type="subcellular location">
    <subcellularLocation>
        <location evidence="1">Membrane</location>
    </subcellularLocation>
</comment>
<keyword evidence="5" id="KW-0812">Transmembrane</keyword>
<keyword evidence="5" id="KW-0472">Membrane</keyword>
<reference evidence="8" key="1">
    <citation type="journal article" date="2019" name="Int. J. Syst. Evol. Microbiol.">
        <title>The Global Catalogue of Microorganisms (GCM) 10K type strain sequencing project: providing services to taxonomists for standard genome sequencing and annotation.</title>
        <authorList>
            <consortium name="The Broad Institute Genomics Platform"/>
            <consortium name="The Broad Institute Genome Sequencing Center for Infectious Disease"/>
            <person name="Wu L."/>
            <person name="Ma J."/>
        </authorList>
    </citation>
    <scope>NUCLEOTIDE SEQUENCE [LARGE SCALE GENOMIC DNA]</scope>
    <source>
        <strain evidence="8">NBRC 100033</strain>
    </source>
</reference>